<dbReference type="HOGENOM" id="CLU_185024_0_0_0"/>
<protein>
    <submittedName>
        <fullName evidence="1">Uncharacterized protein</fullName>
    </submittedName>
</protein>
<dbReference type="AlphaFoldDB" id="A0A081BMT5"/>
<sequence>MQWQEIRQHYPQQWLLIEAIQAHFEANKRIIDQLAVLDAFPDSVIAMKRCAELHHNAPQRELYVAHTGRETLEIFERPWFGIRGVFRNSETLRHRCQTL</sequence>
<name>A0A081BMT5_9BACT</name>
<gene>
    <name evidence="1" type="ORF">U14_02946</name>
</gene>
<dbReference type="EMBL" id="DF820457">
    <property type="protein sequence ID" value="GAK51701.1"/>
    <property type="molecule type" value="Genomic_DNA"/>
</dbReference>
<organism evidence="1">
    <name type="scientific">Candidatus Moduliflexus flocculans</name>
    <dbReference type="NCBI Taxonomy" id="1499966"/>
    <lineage>
        <taxon>Bacteria</taxon>
        <taxon>Candidatus Moduliflexota</taxon>
        <taxon>Candidatus Moduliflexia</taxon>
        <taxon>Candidatus Moduliflexales</taxon>
        <taxon>Candidatus Moduliflexaceae</taxon>
    </lineage>
</organism>
<proteinExistence type="predicted"/>
<accession>A0A081BMT5</accession>
<evidence type="ECO:0000313" key="1">
    <source>
        <dbReference type="EMBL" id="GAK51701.1"/>
    </source>
</evidence>
<evidence type="ECO:0000313" key="2">
    <source>
        <dbReference type="Proteomes" id="UP000030700"/>
    </source>
</evidence>
<reference evidence="1" key="1">
    <citation type="journal article" date="2015" name="PeerJ">
        <title>First genomic representation of candidate bacterial phylum KSB3 points to enhanced environmental sensing as a trigger of wastewater bulking.</title>
        <authorList>
            <person name="Sekiguchi Y."/>
            <person name="Ohashi A."/>
            <person name="Parks D.H."/>
            <person name="Yamauchi T."/>
            <person name="Tyson G.W."/>
            <person name="Hugenholtz P."/>
        </authorList>
    </citation>
    <scope>NUCLEOTIDE SEQUENCE [LARGE SCALE GENOMIC DNA]</scope>
</reference>
<dbReference type="Proteomes" id="UP000030700">
    <property type="component" value="Unassembled WGS sequence"/>
</dbReference>
<keyword evidence="2" id="KW-1185">Reference proteome</keyword>
<dbReference type="STRING" id="1499966.U14_02946"/>